<organism evidence="2">
    <name type="scientific">viral metagenome</name>
    <dbReference type="NCBI Taxonomy" id="1070528"/>
    <lineage>
        <taxon>unclassified sequences</taxon>
        <taxon>metagenomes</taxon>
        <taxon>organismal metagenomes</taxon>
    </lineage>
</organism>
<dbReference type="Pfam" id="PF11019">
    <property type="entry name" value="DUF2608"/>
    <property type="match status" value="2"/>
</dbReference>
<sequence length="174" mass="20290">MLSVKSFKEIPIQRNTLVLCDIDDTVIVFEKLGKKWWRERFDDYYERTRNYDISDQEVLKEWVHQIQKGEPVHVDEAGFTDFMERINATGSILVFVTARSSDLADLTISHLKQVGITPKTAIHYTNNESKGDYIANVLDFDDFEHVVFIDDMEHNVNSVERVFGDKVTTYLFSM</sequence>
<evidence type="ECO:0000313" key="2">
    <source>
        <dbReference type="EMBL" id="QHS95697.1"/>
    </source>
</evidence>
<dbReference type="SUPFAM" id="SSF56784">
    <property type="entry name" value="HAD-like"/>
    <property type="match status" value="1"/>
</dbReference>
<evidence type="ECO:0000256" key="1">
    <source>
        <dbReference type="ARBA" id="ARBA00022729"/>
    </source>
</evidence>
<dbReference type="InterPro" id="IPR023214">
    <property type="entry name" value="HAD_sf"/>
</dbReference>
<evidence type="ECO:0008006" key="3">
    <source>
        <dbReference type="Google" id="ProtNLM"/>
    </source>
</evidence>
<name>A0A6C0BTM0_9ZZZZ</name>
<accession>A0A6C0BTM0</accession>
<dbReference type="Gene3D" id="3.40.50.1000">
    <property type="entry name" value="HAD superfamily/HAD-like"/>
    <property type="match status" value="1"/>
</dbReference>
<reference evidence="2" key="1">
    <citation type="journal article" date="2020" name="Nature">
        <title>Giant virus diversity and host interactions through global metagenomics.</title>
        <authorList>
            <person name="Schulz F."/>
            <person name="Roux S."/>
            <person name="Paez-Espino D."/>
            <person name="Jungbluth S."/>
            <person name="Walsh D.A."/>
            <person name="Denef V.J."/>
            <person name="McMahon K.D."/>
            <person name="Konstantinidis K.T."/>
            <person name="Eloe-Fadrosh E.A."/>
            <person name="Kyrpides N.C."/>
            <person name="Woyke T."/>
        </authorList>
    </citation>
    <scope>NUCLEOTIDE SEQUENCE</scope>
    <source>
        <strain evidence="2">GVMAG-M-3300018868-6</strain>
    </source>
</reference>
<dbReference type="InterPro" id="IPR036412">
    <property type="entry name" value="HAD-like_sf"/>
</dbReference>
<keyword evidence="1" id="KW-0732">Signal</keyword>
<dbReference type="InterPro" id="IPR022565">
    <property type="entry name" value="DUF2608"/>
</dbReference>
<dbReference type="EMBL" id="MN739255">
    <property type="protein sequence ID" value="QHS95697.1"/>
    <property type="molecule type" value="Genomic_DNA"/>
</dbReference>
<protein>
    <recommendedName>
        <fullName evidence="3">FCP1 homology domain-containing protein</fullName>
    </recommendedName>
</protein>
<dbReference type="AlphaFoldDB" id="A0A6C0BTM0"/>
<proteinExistence type="predicted"/>